<keyword evidence="3" id="KW-0813">Transport</keyword>
<comment type="caution">
    <text evidence="16">The sequence shown here is derived from an EMBL/GenBank/DDBJ whole genome shotgun (WGS) entry which is preliminary data.</text>
</comment>
<dbReference type="Gene3D" id="3.40.50.2300">
    <property type="match status" value="1"/>
</dbReference>
<keyword evidence="8 14" id="KW-0472">Membrane</keyword>
<evidence type="ECO:0000259" key="15">
    <source>
        <dbReference type="SMART" id="SM00079"/>
    </source>
</evidence>
<protein>
    <recommendedName>
        <fullName evidence="15">Ionotropic glutamate receptor C-terminal domain-containing protein</fullName>
    </recommendedName>
</protein>
<dbReference type="FunFam" id="3.40.190.10:FF:000175">
    <property type="entry name" value="Glutamate receptor"/>
    <property type="match status" value="1"/>
</dbReference>
<dbReference type="Gene3D" id="1.10.287.70">
    <property type="match status" value="1"/>
</dbReference>
<dbReference type="GO" id="GO:0016020">
    <property type="term" value="C:membrane"/>
    <property type="evidence" value="ECO:0007669"/>
    <property type="project" value="UniProtKB-SubCell"/>
</dbReference>
<feature type="domain" description="Ionotropic glutamate receptor C-terminal" evidence="15">
    <location>
        <begin position="124"/>
        <end position="465"/>
    </location>
</feature>
<evidence type="ECO:0000256" key="7">
    <source>
        <dbReference type="ARBA" id="ARBA00023065"/>
    </source>
</evidence>
<dbReference type="PANTHER" id="PTHR18966">
    <property type="entry name" value="IONOTROPIC GLUTAMATE RECEPTOR"/>
    <property type="match status" value="1"/>
</dbReference>
<evidence type="ECO:0000256" key="11">
    <source>
        <dbReference type="ARBA" id="ARBA00023286"/>
    </source>
</evidence>
<keyword evidence="10" id="KW-0325">Glycoprotein</keyword>
<evidence type="ECO:0000256" key="10">
    <source>
        <dbReference type="ARBA" id="ARBA00023180"/>
    </source>
</evidence>
<dbReference type="Pfam" id="PF10613">
    <property type="entry name" value="Lig_chan-Glu_bd"/>
    <property type="match status" value="1"/>
</dbReference>
<evidence type="ECO:0000256" key="9">
    <source>
        <dbReference type="ARBA" id="ARBA00023170"/>
    </source>
</evidence>
<evidence type="ECO:0000313" key="16">
    <source>
        <dbReference type="EMBL" id="KAI5319911.1"/>
    </source>
</evidence>
<dbReference type="SUPFAM" id="SSF53850">
    <property type="entry name" value="Periplasmic binding protein-like II"/>
    <property type="match status" value="1"/>
</dbReference>
<feature type="transmembrane region" description="Helical" evidence="14">
    <location>
        <begin position="242"/>
        <end position="261"/>
    </location>
</feature>
<dbReference type="AlphaFoldDB" id="A0AAD4YSL9"/>
<evidence type="ECO:0000256" key="12">
    <source>
        <dbReference type="ARBA" id="ARBA00023303"/>
    </source>
</evidence>
<keyword evidence="17" id="KW-1185">Reference proteome</keyword>
<feature type="compositionally biased region" description="Basic and acidic residues" evidence="13">
    <location>
        <begin position="551"/>
        <end position="562"/>
    </location>
</feature>
<dbReference type="Pfam" id="PF00060">
    <property type="entry name" value="Lig_chan"/>
    <property type="match status" value="1"/>
</dbReference>
<dbReference type="InterPro" id="IPR019594">
    <property type="entry name" value="Glu/Gly-bd"/>
</dbReference>
<dbReference type="Gene3D" id="3.40.190.10">
    <property type="entry name" value="Periplasmic binding protein-like II"/>
    <property type="match status" value="2"/>
</dbReference>
<keyword evidence="4 14" id="KW-0812">Transmembrane</keyword>
<gene>
    <name evidence="16" type="ORF">L3X38_039619</name>
</gene>
<dbReference type="FunFam" id="3.40.190.10:FF:000054">
    <property type="entry name" value="Glutamate receptor"/>
    <property type="match status" value="1"/>
</dbReference>
<dbReference type="InterPro" id="IPR015683">
    <property type="entry name" value="Ionotropic_Glu_rcpt"/>
</dbReference>
<evidence type="ECO:0000313" key="17">
    <source>
        <dbReference type="Proteomes" id="UP001054821"/>
    </source>
</evidence>
<keyword evidence="5" id="KW-0732">Signal</keyword>
<feature type="compositionally biased region" description="Polar residues" evidence="13">
    <location>
        <begin position="563"/>
        <end position="572"/>
    </location>
</feature>
<evidence type="ECO:0000256" key="8">
    <source>
        <dbReference type="ARBA" id="ARBA00023136"/>
    </source>
</evidence>
<keyword evidence="6 14" id="KW-1133">Transmembrane helix</keyword>
<feature type="transmembrane region" description="Helical" evidence="14">
    <location>
        <begin position="303"/>
        <end position="327"/>
    </location>
</feature>
<reference evidence="16 17" key="1">
    <citation type="journal article" date="2022" name="G3 (Bethesda)">
        <title>Whole-genome sequence and methylome profiling of the almond [Prunus dulcis (Mill.) D.A. Webb] cultivar 'Nonpareil'.</title>
        <authorList>
            <person name="D'Amico-Willman K.M."/>
            <person name="Ouma W.Z."/>
            <person name="Meulia T."/>
            <person name="Sideli G.M."/>
            <person name="Gradziel T.M."/>
            <person name="Fresnedo-Ramirez J."/>
        </authorList>
    </citation>
    <scope>NUCLEOTIDE SEQUENCE [LARGE SCALE GENOMIC DNA]</scope>
    <source>
        <strain evidence="16">Clone GOH B32 T37-40</strain>
    </source>
</reference>
<comment type="similarity">
    <text evidence="2">Belongs to the glutamate-gated ion channel (TC 1.A.10.1) family.</text>
</comment>
<accession>A0AAD4YSL9</accession>
<evidence type="ECO:0000256" key="4">
    <source>
        <dbReference type="ARBA" id="ARBA00022692"/>
    </source>
</evidence>
<dbReference type="InterPro" id="IPR001320">
    <property type="entry name" value="Iontro_rcpt_C"/>
</dbReference>
<dbReference type="GO" id="GO:0009611">
    <property type="term" value="P:response to wounding"/>
    <property type="evidence" value="ECO:0007669"/>
    <property type="project" value="UniProtKB-ARBA"/>
</dbReference>
<evidence type="ECO:0000256" key="3">
    <source>
        <dbReference type="ARBA" id="ARBA00022448"/>
    </source>
</evidence>
<evidence type="ECO:0000256" key="1">
    <source>
        <dbReference type="ARBA" id="ARBA00004141"/>
    </source>
</evidence>
<keyword evidence="11" id="KW-1071">Ligand-gated ion channel</keyword>
<feature type="transmembrane region" description="Helical" evidence="14">
    <location>
        <begin position="485"/>
        <end position="505"/>
    </location>
</feature>
<evidence type="ECO:0000256" key="6">
    <source>
        <dbReference type="ARBA" id="ARBA00022989"/>
    </source>
</evidence>
<dbReference type="SUPFAM" id="SSF53822">
    <property type="entry name" value="Periplasmic binding protein-like I"/>
    <property type="match status" value="1"/>
</dbReference>
<organism evidence="16 17">
    <name type="scientific">Prunus dulcis</name>
    <name type="common">Almond</name>
    <name type="synonym">Amygdalus dulcis</name>
    <dbReference type="NCBI Taxonomy" id="3755"/>
    <lineage>
        <taxon>Eukaryota</taxon>
        <taxon>Viridiplantae</taxon>
        <taxon>Streptophyta</taxon>
        <taxon>Embryophyta</taxon>
        <taxon>Tracheophyta</taxon>
        <taxon>Spermatophyta</taxon>
        <taxon>Magnoliopsida</taxon>
        <taxon>eudicotyledons</taxon>
        <taxon>Gunneridae</taxon>
        <taxon>Pentapetalae</taxon>
        <taxon>rosids</taxon>
        <taxon>fabids</taxon>
        <taxon>Rosales</taxon>
        <taxon>Rosaceae</taxon>
        <taxon>Amygdaloideae</taxon>
        <taxon>Amygdaleae</taxon>
        <taxon>Prunus</taxon>
    </lineage>
</organism>
<dbReference type="EMBL" id="JAJFAZ020000007">
    <property type="protein sequence ID" value="KAI5319911.1"/>
    <property type="molecule type" value="Genomic_DNA"/>
</dbReference>
<evidence type="ECO:0000256" key="5">
    <source>
        <dbReference type="ARBA" id="ARBA00022729"/>
    </source>
</evidence>
<keyword evidence="9" id="KW-0675">Receptor</keyword>
<dbReference type="FunFam" id="1.10.287.70:FF:000037">
    <property type="entry name" value="Glutamate receptor"/>
    <property type="match status" value="1"/>
</dbReference>
<dbReference type="SMART" id="SM00079">
    <property type="entry name" value="PBPe"/>
    <property type="match status" value="1"/>
</dbReference>
<dbReference type="GO" id="GO:0015276">
    <property type="term" value="F:ligand-gated monoatomic ion channel activity"/>
    <property type="evidence" value="ECO:0007669"/>
    <property type="project" value="InterPro"/>
</dbReference>
<comment type="subcellular location">
    <subcellularLocation>
        <location evidence="1">Membrane</location>
        <topology evidence="1">Multi-pass membrane protein</topology>
    </subcellularLocation>
</comment>
<dbReference type="GO" id="GO:0007165">
    <property type="term" value="P:signal transduction"/>
    <property type="evidence" value="ECO:0007669"/>
    <property type="project" value="UniProtKB-ARBA"/>
</dbReference>
<proteinExistence type="inferred from homology"/>
<dbReference type="InterPro" id="IPR028082">
    <property type="entry name" value="Peripla_BP_I"/>
</dbReference>
<keyword evidence="7" id="KW-0406">Ion transport</keyword>
<dbReference type="Proteomes" id="UP001054821">
    <property type="component" value="Chromosome 7"/>
</dbReference>
<evidence type="ECO:0000256" key="2">
    <source>
        <dbReference type="ARBA" id="ARBA00008685"/>
    </source>
</evidence>
<evidence type="ECO:0000256" key="14">
    <source>
        <dbReference type="SAM" id="Phobius"/>
    </source>
</evidence>
<sequence length="572" mass="64228">MYTPESELKTKFKSRWSNLTRARRVNGSSFGLNTYGLYAYDSVWLLANAIDSFFARGGNVSFSSDSNLSDLQEGRLNLDALKIFNGGSQLLQSIVKLVYSVIWPGQTTQKPRGWVFPDNGKKLRIGVPCRVSYREFLNVKGTDITGYCIEVFQAAFNELQYGVAYEFVPFGDEKRNQYPNEILRSMQNGELDGVVGYITITTSRTKMVDFTQPYIESGLVVVAPIRKLNSSAWAFLRPFTPMMWTVTGLFFLAVGAVVWILERRTNEDFQGPPIKQCVTILWFSFSTLFFSQREETGSSLGRFVLIIWLFVVLIINSSYIASLTSILTVEQLSSPIKGIESLVTGNDPIGFSNGSFAQKYLTDELNIHSSRLVPLNSPEEFEKALQDGPNAGGVAAVIDKRGCMELFLSNRCGYGIVGKEFTKMGWGFLSAFPKDSPVATEMSTAILKLSERGDLQKIHDMWLKRSACSAEGTKQAVDRLPLKSYWGLFLLSGIACSLALILHVIRIVHQYYKYSDSDCESSQSRRLQSFVSFVNKREQEVKSRAKRRRTEKSSNKLLHEDSSISGLEDQSV</sequence>
<feature type="region of interest" description="Disordered" evidence="13">
    <location>
        <begin position="537"/>
        <end position="572"/>
    </location>
</feature>
<name>A0AAD4YSL9_PRUDU</name>
<keyword evidence="12" id="KW-0407">Ion channel</keyword>
<evidence type="ECO:0000256" key="13">
    <source>
        <dbReference type="SAM" id="MobiDB-lite"/>
    </source>
</evidence>
<dbReference type="GO" id="GO:1901701">
    <property type="term" value="P:cellular response to oxygen-containing compound"/>
    <property type="evidence" value="ECO:0007669"/>
    <property type="project" value="UniProtKB-ARBA"/>
</dbReference>